<keyword evidence="3" id="KW-1185">Reference proteome</keyword>
<protein>
    <submittedName>
        <fullName evidence="2">Uncharacterized protein</fullName>
    </submittedName>
</protein>
<dbReference type="Proteomes" id="UP001344906">
    <property type="component" value="Unassembled WGS sequence"/>
</dbReference>
<sequence length="78" mass="8766">MLTQVFPWIVVSGLLGLIAGLILGIYLASALVRGHYSHILTNPDHGQHILKAAFIPRSYPASRPIDRGDEEYYMHTHR</sequence>
<reference evidence="2 3" key="1">
    <citation type="submission" date="2023-02" db="EMBL/GenBank/DDBJ databases">
        <title>Dictyobacter halimunensis sp. nov., a new member of the class Ktedonobacteria from forest soil in a geothermal area.</title>
        <authorList>
            <person name="Rachmania M.K."/>
            <person name="Ningsih F."/>
            <person name="Sakai Y."/>
            <person name="Yabe S."/>
            <person name="Yokota A."/>
            <person name="Sjamsuridzal W."/>
        </authorList>
    </citation>
    <scope>NUCLEOTIDE SEQUENCE [LARGE SCALE GENOMIC DNA]</scope>
    <source>
        <strain evidence="2 3">S3.2.2.5</strain>
    </source>
</reference>
<dbReference type="EMBL" id="BSRI01000002">
    <property type="protein sequence ID" value="GLV56316.1"/>
    <property type="molecule type" value="Genomic_DNA"/>
</dbReference>
<name>A0ABQ6FUV2_9CHLR</name>
<keyword evidence="1" id="KW-0812">Transmembrane</keyword>
<evidence type="ECO:0000313" key="3">
    <source>
        <dbReference type="Proteomes" id="UP001344906"/>
    </source>
</evidence>
<feature type="transmembrane region" description="Helical" evidence="1">
    <location>
        <begin position="6"/>
        <end position="28"/>
    </location>
</feature>
<dbReference type="RefSeq" id="WP_338251508.1">
    <property type="nucleotide sequence ID" value="NZ_BSRI01000002.1"/>
</dbReference>
<comment type="caution">
    <text evidence="2">The sequence shown here is derived from an EMBL/GenBank/DDBJ whole genome shotgun (WGS) entry which is preliminary data.</text>
</comment>
<proteinExistence type="predicted"/>
<keyword evidence="1" id="KW-1133">Transmembrane helix</keyword>
<evidence type="ECO:0000256" key="1">
    <source>
        <dbReference type="SAM" id="Phobius"/>
    </source>
</evidence>
<gene>
    <name evidence="2" type="ORF">KDH_31570</name>
</gene>
<organism evidence="2 3">
    <name type="scientific">Dictyobacter halimunensis</name>
    <dbReference type="NCBI Taxonomy" id="3026934"/>
    <lineage>
        <taxon>Bacteria</taxon>
        <taxon>Bacillati</taxon>
        <taxon>Chloroflexota</taxon>
        <taxon>Ktedonobacteria</taxon>
        <taxon>Ktedonobacterales</taxon>
        <taxon>Dictyobacteraceae</taxon>
        <taxon>Dictyobacter</taxon>
    </lineage>
</organism>
<evidence type="ECO:0000313" key="2">
    <source>
        <dbReference type="EMBL" id="GLV56316.1"/>
    </source>
</evidence>
<accession>A0ABQ6FUV2</accession>
<keyword evidence="1" id="KW-0472">Membrane</keyword>